<feature type="compositionally biased region" description="Low complexity" evidence="1">
    <location>
        <begin position="216"/>
        <end position="227"/>
    </location>
</feature>
<evidence type="ECO:0008006" key="4">
    <source>
        <dbReference type="Google" id="ProtNLM"/>
    </source>
</evidence>
<gene>
    <name evidence="2" type="ORF">SAMN05216199_2169</name>
</gene>
<dbReference type="Proteomes" id="UP000199019">
    <property type="component" value="Unassembled WGS sequence"/>
</dbReference>
<protein>
    <recommendedName>
        <fullName evidence="4">DUF3618 domain-containing protein</fullName>
    </recommendedName>
</protein>
<dbReference type="STRING" id="587636.SAMN05216199_2169"/>
<feature type="compositionally biased region" description="Polar residues" evidence="1">
    <location>
        <begin position="176"/>
        <end position="196"/>
    </location>
</feature>
<feature type="region of interest" description="Disordered" evidence="1">
    <location>
        <begin position="1"/>
        <end position="60"/>
    </location>
</feature>
<keyword evidence="3" id="KW-1185">Reference proteome</keyword>
<dbReference type="AlphaFoldDB" id="A0A1H9UXG3"/>
<evidence type="ECO:0000313" key="2">
    <source>
        <dbReference type="EMBL" id="SES14240.1"/>
    </source>
</evidence>
<dbReference type="OrthoDB" id="4578793at2"/>
<dbReference type="RefSeq" id="WP_091757973.1">
    <property type="nucleotide sequence ID" value="NZ_FOHB01000003.1"/>
</dbReference>
<proteinExistence type="predicted"/>
<dbReference type="Gene3D" id="6.10.140.1430">
    <property type="match status" value="1"/>
</dbReference>
<name>A0A1H9UXG3_9MICO</name>
<sequence>MTDRPFGTSTAIPTTTQPEGSTSDVAKDQAKSVASDAKQGGQQVAQTAKEQTQEVASEAKHQAQQLYQQVRGELGDQAATQHQRAASGLRSLGDELGAMARGQSTQQGLASDLAQQASDRVSALAGWLETREPGDVLHEVTGFARRKPGTFLAAAAAVGFLGGRLTRGLAAEASDDSSSNGMAGVQTTAGQFNGTSVPRAPGTDFSTGSNGYNPGPATAAPQSTTQPTPLPDETGWPEPGAVPPTGPGASTGLAPGTGEERI</sequence>
<evidence type="ECO:0000256" key="1">
    <source>
        <dbReference type="SAM" id="MobiDB-lite"/>
    </source>
</evidence>
<reference evidence="3" key="1">
    <citation type="submission" date="2016-10" db="EMBL/GenBank/DDBJ databases">
        <authorList>
            <person name="Varghese N."/>
            <person name="Submissions S."/>
        </authorList>
    </citation>
    <scope>NUCLEOTIDE SEQUENCE [LARGE SCALE GENOMIC DNA]</scope>
    <source>
        <strain evidence="3">CGMCC 1.6963</strain>
    </source>
</reference>
<organism evidence="2 3">
    <name type="scientific">Pedococcus cremeus</name>
    <dbReference type="NCBI Taxonomy" id="587636"/>
    <lineage>
        <taxon>Bacteria</taxon>
        <taxon>Bacillati</taxon>
        <taxon>Actinomycetota</taxon>
        <taxon>Actinomycetes</taxon>
        <taxon>Micrococcales</taxon>
        <taxon>Intrasporangiaceae</taxon>
        <taxon>Pedococcus</taxon>
    </lineage>
</organism>
<dbReference type="EMBL" id="FOHB01000003">
    <property type="protein sequence ID" value="SES14240.1"/>
    <property type="molecule type" value="Genomic_DNA"/>
</dbReference>
<feature type="compositionally biased region" description="Polar residues" evidence="1">
    <location>
        <begin position="40"/>
        <end position="55"/>
    </location>
</feature>
<evidence type="ECO:0000313" key="3">
    <source>
        <dbReference type="Proteomes" id="UP000199019"/>
    </source>
</evidence>
<feature type="compositionally biased region" description="Polar residues" evidence="1">
    <location>
        <begin position="7"/>
        <end position="24"/>
    </location>
</feature>
<accession>A0A1H9UXG3</accession>
<feature type="region of interest" description="Disordered" evidence="1">
    <location>
        <begin position="172"/>
        <end position="262"/>
    </location>
</feature>